<evidence type="ECO:0000313" key="5">
    <source>
        <dbReference type="EMBL" id="OGM01512.1"/>
    </source>
</evidence>
<feature type="repeat" description="ANK" evidence="3">
    <location>
        <begin position="337"/>
        <end position="369"/>
    </location>
</feature>
<dbReference type="PRINTS" id="PR01415">
    <property type="entry name" value="ANKYRIN"/>
</dbReference>
<dbReference type="STRING" id="1817813.A2008_11030"/>
<keyword evidence="4" id="KW-0812">Transmembrane</keyword>
<keyword evidence="4" id="KW-1133">Transmembrane helix</keyword>
<accession>A0A1F7WFA5</accession>
<comment type="caution">
    <text evidence="5">The sequence shown here is derived from an EMBL/GenBank/DDBJ whole genome shotgun (WGS) entry which is preliminary data.</text>
</comment>
<keyword evidence="2 3" id="KW-0040">ANK repeat</keyword>
<feature type="repeat" description="ANK" evidence="3">
    <location>
        <begin position="304"/>
        <end position="336"/>
    </location>
</feature>
<keyword evidence="4" id="KW-0472">Membrane</keyword>
<dbReference type="EMBL" id="MGFH01000235">
    <property type="protein sequence ID" value="OGM01512.1"/>
    <property type="molecule type" value="Genomic_DNA"/>
</dbReference>
<dbReference type="SMART" id="SM00248">
    <property type="entry name" value="ANK"/>
    <property type="match status" value="7"/>
</dbReference>
<proteinExistence type="predicted"/>
<evidence type="ECO:0000313" key="6">
    <source>
        <dbReference type="Proteomes" id="UP000178735"/>
    </source>
</evidence>
<organism evidence="5 6">
    <name type="scientific">Candidatus Wallbacteria bacterium GWC2_49_35</name>
    <dbReference type="NCBI Taxonomy" id="1817813"/>
    <lineage>
        <taxon>Bacteria</taxon>
        <taxon>Candidatus Walliibacteriota</taxon>
    </lineage>
</organism>
<name>A0A1F7WFA5_9BACT</name>
<dbReference type="AlphaFoldDB" id="A0A1F7WFA5"/>
<gene>
    <name evidence="5" type="ORF">A2008_11030</name>
</gene>
<dbReference type="Gene3D" id="1.25.40.20">
    <property type="entry name" value="Ankyrin repeat-containing domain"/>
    <property type="match status" value="3"/>
</dbReference>
<dbReference type="PANTHER" id="PTHR24171:SF8">
    <property type="entry name" value="BRCA1-ASSOCIATED RING DOMAIN PROTEIN 1"/>
    <property type="match status" value="1"/>
</dbReference>
<evidence type="ECO:0000256" key="1">
    <source>
        <dbReference type="ARBA" id="ARBA00022737"/>
    </source>
</evidence>
<dbReference type="InterPro" id="IPR036770">
    <property type="entry name" value="Ankyrin_rpt-contain_sf"/>
</dbReference>
<dbReference type="PROSITE" id="PS50088">
    <property type="entry name" value="ANK_REPEAT"/>
    <property type="match status" value="3"/>
</dbReference>
<dbReference type="Proteomes" id="UP000178735">
    <property type="component" value="Unassembled WGS sequence"/>
</dbReference>
<dbReference type="Pfam" id="PF00023">
    <property type="entry name" value="Ank"/>
    <property type="match status" value="1"/>
</dbReference>
<reference evidence="5 6" key="1">
    <citation type="journal article" date="2016" name="Nat. Commun.">
        <title>Thousands of microbial genomes shed light on interconnected biogeochemical processes in an aquifer system.</title>
        <authorList>
            <person name="Anantharaman K."/>
            <person name="Brown C.T."/>
            <person name="Hug L.A."/>
            <person name="Sharon I."/>
            <person name="Castelle C.J."/>
            <person name="Probst A.J."/>
            <person name="Thomas B.C."/>
            <person name="Singh A."/>
            <person name="Wilkins M.J."/>
            <person name="Karaoz U."/>
            <person name="Brodie E.L."/>
            <person name="Williams K.H."/>
            <person name="Hubbard S.S."/>
            <person name="Banfield J.F."/>
        </authorList>
    </citation>
    <scope>NUCLEOTIDE SEQUENCE [LARGE SCALE GENOMIC DNA]</scope>
</reference>
<dbReference type="PROSITE" id="PS50297">
    <property type="entry name" value="ANK_REP_REGION"/>
    <property type="match status" value="3"/>
</dbReference>
<dbReference type="PANTHER" id="PTHR24171">
    <property type="entry name" value="ANKYRIN REPEAT DOMAIN-CONTAINING PROTEIN 39-RELATED"/>
    <property type="match status" value="1"/>
</dbReference>
<dbReference type="Pfam" id="PF12796">
    <property type="entry name" value="Ank_2"/>
    <property type="match status" value="2"/>
</dbReference>
<protein>
    <submittedName>
        <fullName evidence="5">Uncharacterized protein</fullName>
    </submittedName>
</protein>
<keyword evidence="1" id="KW-0677">Repeat</keyword>
<dbReference type="InterPro" id="IPR002110">
    <property type="entry name" value="Ankyrin_rpt"/>
</dbReference>
<sequence length="393" mass="41019">MSEDNNLKNSGENVQEAAVVRNTEKPVQGNGLFGIGCILIFAIFIGWGMYKGAVNRDEAKKALAAKGVEVSDASVIASVKKGDHETLKQLLTAGANAEAKGDNDSSALIVSVTEGKTDIVKQLLAAKVNVNFKNAQGVSALIAAADKNNAQIAGMLFNNTVEVNAIDNSGNTALIYAAERANAELVKMLLSKGADLRIKNNKGETALAAAKADNIKEILTAAEKSQGISGASPAAQAGSTASVQLASSSADIEKLSPAEARKKLEASNVQYNDNRFIEAVSKNETEAVALFIRAGLHPNTKNADGVNSLMAASKEGNVEMMKFLLSKNANVNAKDKNDATALMIAAENPKPDAVKLLIEKGADVNAKDKKGRNSLNFAVNEDVKKALSAAGAK</sequence>
<evidence type="ECO:0000256" key="3">
    <source>
        <dbReference type="PROSITE-ProRule" id="PRU00023"/>
    </source>
</evidence>
<feature type="transmembrane region" description="Helical" evidence="4">
    <location>
        <begin position="31"/>
        <end position="50"/>
    </location>
</feature>
<evidence type="ECO:0000256" key="2">
    <source>
        <dbReference type="ARBA" id="ARBA00023043"/>
    </source>
</evidence>
<feature type="repeat" description="ANK" evidence="3">
    <location>
        <begin position="169"/>
        <end position="201"/>
    </location>
</feature>
<dbReference type="SUPFAM" id="SSF48403">
    <property type="entry name" value="Ankyrin repeat"/>
    <property type="match status" value="1"/>
</dbReference>
<evidence type="ECO:0000256" key="4">
    <source>
        <dbReference type="SAM" id="Phobius"/>
    </source>
</evidence>